<dbReference type="AlphaFoldDB" id="A0A4D7C1L7"/>
<proteinExistence type="predicted"/>
<keyword evidence="3" id="KW-1185">Reference proteome</keyword>
<feature type="region of interest" description="Disordered" evidence="1">
    <location>
        <begin position="36"/>
        <end position="59"/>
    </location>
</feature>
<feature type="compositionally biased region" description="Polar residues" evidence="1">
    <location>
        <begin position="38"/>
        <end position="51"/>
    </location>
</feature>
<evidence type="ECO:0000313" key="2">
    <source>
        <dbReference type="EMBL" id="QCI79614.1"/>
    </source>
</evidence>
<reference evidence="3" key="1">
    <citation type="submission" date="2019-04" db="EMBL/GenBank/DDBJ databases">
        <title>Complete genome sequence of Sphingomonas sp. W1-2-3.</title>
        <authorList>
            <person name="Im W.T."/>
        </authorList>
    </citation>
    <scope>NUCLEOTIDE SEQUENCE [LARGE SCALE GENOMIC DNA]</scope>
    <source>
        <strain evidence="3">W1-2-3</strain>
    </source>
</reference>
<organism evidence="2 3">
    <name type="scientific">Hankyongella ginsenosidimutans</name>
    <dbReference type="NCBI Taxonomy" id="1763828"/>
    <lineage>
        <taxon>Bacteria</taxon>
        <taxon>Pseudomonadati</taxon>
        <taxon>Pseudomonadota</taxon>
        <taxon>Alphaproteobacteria</taxon>
        <taxon>Sphingomonadales</taxon>
        <taxon>Sphingomonadaceae</taxon>
        <taxon>Hankyongella</taxon>
    </lineage>
</organism>
<dbReference type="EMBL" id="CP039704">
    <property type="protein sequence ID" value="QCI79614.1"/>
    <property type="molecule type" value="Genomic_DNA"/>
</dbReference>
<sequence>MQVEVAAAGFIPPFLPLTDIGLYDDQRRPRRRLRAVETQFTTDEQQRQQAGGKQERADGRPCLPIACARAPLVNTIRKDRP</sequence>
<dbReference type="KEGG" id="hgn:E6W36_08870"/>
<dbReference type="Proteomes" id="UP000298714">
    <property type="component" value="Chromosome"/>
</dbReference>
<evidence type="ECO:0000256" key="1">
    <source>
        <dbReference type="SAM" id="MobiDB-lite"/>
    </source>
</evidence>
<evidence type="ECO:0000313" key="3">
    <source>
        <dbReference type="Proteomes" id="UP000298714"/>
    </source>
</evidence>
<name>A0A4D7C1L7_9SPHN</name>
<protein>
    <submittedName>
        <fullName evidence="2">Uncharacterized protein</fullName>
    </submittedName>
</protein>
<gene>
    <name evidence="2" type="ORF">E6W36_08870</name>
</gene>
<accession>A0A4D7C1L7</accession>
<dbReference type="RefSeq" id="WP_222872422.1">
    <property type="nucleotide sequence ID" value="NZ_CP039704.1"/>
</dbReference>